<dbReference type="Proteomes" id="UP000597762">
    <property type="component" value="Unassembled WGS sequence"/>
</dbReference>
<dbReference type="EMBL" id="CAHIKZ030000200">
    <property type="protein sequence ID" value="CAE1159641.1"/>
    <property type="molecule type" value="Genomic_DNA"/>
</dbReference>
<evidence type="ECO:0000256" key="1">
    <source>
        <dbReference type="SAM" id="Phobius"/>
    </source>
</evidence>
<keyword evidence="1" id="KW-0812">Transmembrane</keyword>
<feature type="transmembrane region" description="Helical" evidence="1">
    <location>
        <begin position="261"/>
        <end position="281"/>
    </location>
</feature>
<protein>
    <submittedName>
        <fullName evidence="2">Uncharacterized protein</fullName>
    </submittedName>
</protein>
<name>A0A812AVN1_ACAPH</name>
<sequence>MQQIEGTSSSLPESHTLSRSRKQQLATRTASNPFPTLNPGCFYLSLFLLLPKRSRLFSLCRPRLNPSPTYSIYHIESNSLCLSLFLSFLCLPFHSITLFLSLYLSFYISKNLSCIFLPPYAFVFVFLFRSHFEYIFREYSLIRFYFTPPSLLLQFLFFSFSFLVRHPSTPDLFCHLSVSLFLHVLGVAFRLPYTINPKCHLLSFLSRGIRSEWRVSGSSYPAFLGLIFFFLFSSGSKKATCPATPYPSNTTTTPYTSSIRITTSSFFDLLFSFLLLVLASSASSSEQDRRGDIASLLIKLLLMHLLLLLLFSGNPLQRGTRGRYLCTPLHHHLPSIAFIWSFQTPLIL</sequence>
<keyword evidence="1" id="KW-0472">Membrane</keyword>
<feature type="transmembrane region" description="Helical" evidence="1">
    <location>
        <begin position="115"/>
        <end position="132"/>
    </location>
</feature>
<feature type="transmembrane region" description="Helical" evidence="1">
    <location>
        <begin position="213"/>
        <end position="232"/>
    </location>
</feature>
<comment type="caution">
    <text evidence="2">The sequence shown here is derived from an EMBL/GenBank/DDBJ whole genome shotgun (WGS) entry which is preliminary data.</text>
</comment>
<keyword evidence="1" id="KW-1133">Transmembrane helix</keyword>
<proteinExistence type="predicted"/>
<organism evidence="2 3">
    <name type="scientific">Acanthosepion pharaonis</name>
    <name type="common">Pharaoh cuttlefish</name>
    <name type="synonym">Sepia pharaonis</name>
    <dbReference type="NCBI Taxonomy" id="158019"/>
    <lineage>
        <taxon>Eukaryota</taxon>
        <taxon>Metazoa</taxon>
        <taxon>Spiralia</taxon>
        <taxon>Lophotrochozoa</taxon>
        <taxon>Mollusca</taxon>
        <taxon>Cephalopoda</taxon>
        <taxon>Coleoidea</taxon>
        <taxon>Decapodiformes</taxon>
        <taxon>Sepiida</taxon>
        <taxon>Sepiina</taxon>
        <taxon>Sepiidae</taxon>
        <taxon>Acanthosepion</taxon>
    </lineage>
</organism>
<feature type="transmembrane region" description="Helical" evidence="1">
    <location>
        <begin position="80"/>
        <end position="103"/>
    </location>
</feature>
<gene>
    <name evidence="2" type="ORF">SPHA_6079</name>
</gene>
<dbReference type="AlphaFoldDB" id="A0A812AVN1"/>
<keyword evidence="3" id="KW-1185">Reference proteome</keyword>
<evidence type="ECO:0000313" key="2">
    <source>
        <dbReference type="EMBL" id="CAE1159641.1"/>
    </source>
</evidence>
<feature type="transmembrane region" description="Helical" evidence="1">
    <location>
        <begin position="144"/>
        <end position="164"/>
    </location>
</feature>
<feature type="transmembrane region" description="Helical" evidence="1">
    <location>
        <begin position="293"/>
        <end position="311"/>
    </location>
</feature>
<evidence type="ECO:0000313" key="3">
    <source>
        <dbReference type="Proteomes" id="UP000597762"/>
    </source>
</evidence>
<accession>A0A812AVN1</accession>
<reference evidence="2" key="1">
    <citation type="submission" date="2021-01" db="EMBL/GenBank/DDBJ databases">
        <authorList>
            <person name="Li R."/>
            <person name="Bekaert M."/>
        </authorList>
    </citation>
    <scope>NUCLEOTIDE SEQUENCE</scope>
    <source>
        <strain evidence="2">Farmed</strain>
    </source>
</reference>